<protein>
    <submittedName>
        <fullName evidence="1">Uncharacterized protein</fullName>
    </submittedName>
</protein>
<sequence length="106" mass="11741">MQGKKHTIQKTVSGSNLLPSTVHLKEAFPLPFKASLLFNLIGEKDIRLRPAAVQELTSLSILGHEFLLCKNIAAAWNQRHLLCILTSNVFGNNLLSSYTSLSVLIR</sequence>
<dbReference type="Proteomes" id="UP000663454">
    <property type="component" value="Chromosome"/>
</dbReference>
<accession>A0ABX7LUI2</accession>
<dbReference type="EMBL" id="CP031393">
    <property type="protein sequence ID" value="QSH96651.1"/>
    <property type="molecule type" value="Genomic_DNA"/>
</dbReference>
<proteinExistence type="predicted"/>
<reference evidence="1 2" key="1">
    <citation type="submission" date="2018-08" db="EMBL/GenBank/DDBJ databases">
        <authorList>
            <person name="Clegg S.R."/>
            <person name="Carter S.D."/>
            <person name="Radford A.D."/>
            <person name="Darby A."/>
            <person name="Hall N."/>
            <person name="Birtles R."/>
            <person name="Evans N.J."/>
        </authorList>
    </citation>
    <scope>NUCLEOTIDE SEQUENCE [LARGE SCALE GENOMIC DNA]</scope>
    <source>
        <strain evidence="1 2">ATCC 700293</strain>
    </source>
</reference>
<organism evidence="1 2">
    <name type="scientific">Treponema medium</name>
    <dbReference type="NCBI Taxonomy" id="58231"/>
    <lineage>
        <taxon>Bacteria</taxon>
        <taxon>Pseudomonadati</taxon>
        <taxon>Spirochaetota</taxon>
        <taxon>Spirochaetia</taxon>
        <taxon>Spirochaetales</taxon>
        <taxon>Treponemataceae</taxon>
        <taxon>Treponema</taxon>
    </lineage>
</organism>
<evidence type="ECO:0000313" key="1">
    <source>
        <dbReference type="EMBL" id="QSH96651.1"/>
    </source>
</evidence>
<gene>
    <name evidence="1" type="ORF">DWB79_02535</name>
</gene>
<keyword evidence="2" id="KW-1185">Reference proteome</keyword>
<name>A0ABX7LUI2_TREMD</name>
<evidence type="ECO:0000313" key="2">
    <source>
        <dbReference type="Proteomes" id="UP000663454"/>
    </source>
</evidence>
<dbReference type="RefSeq" id="WP_156831488.1">
    <property type="nucleotide sequence ID" value="NZ_CP031393.1"/>
</dbReference>